<evidence type="ECO:0000313" key="2">
    <source>
        <dbReference type="EMBL" id="CAG8541623.1"/>
    </source>
</evidence>
<feature type="non-terminal residue" evidence="2">
    <location>
        <position position="43"/>
    </location>
</feature>
<feature type="region of interest" description="Disordered" evidence="1">
    <location>
        <begin position="1"/>
        <end position="20"/>
    </location>
</feature>
<comment type="caution">
    <text evidence="2">The sequence shown here is derived from an EMBL/GenBank/DDBJ whole genome shotgun (WGS) entry which is preliminary data.</text>
</comment>
<evidence type="ECO:0000256" key="1">
    <source>
        <dbReference type="SAM" id="MobiDB-lite"/>
    </source>
</evidence>
<evidence type="ECO:0000313" key="3">
    <source>
        <dbReference type="Proteomes" id="UP000789901"/>
    </source>
</evidence>
<dbReference type="Proteomes" id="UP000789901">
    <property type="component" value="Unassembled WGS sequence"/>
</dbReference>
<name>A0ABM8W6Y7_GIGMA</name>
<organism evidence="2 3">
    <name type="scientific">Gigaspora margarita</name>
    <dbReference type="NCBI Taxonomy" id="4874"/>
    <lineage>
        <taxon>Eukaryota</taxon>
        <taxon>Fungi</taxon>
        <taxon>Fungi incertae sedis</taxon>
        <taxon>Mucoromycota</taxon>
        <taxon>Glomeromycotina</taxon>
        <taxon>Glomeromycetes</taxon>
        <taxon>Diversisporales</taxon>
        <taxon>Gigasporaceae</taxon>
        <taxon>Gigaspora</taxon>
    </lineage>
</organism>
<reference evidence="2 3" key="1">
    <citation type="submission" date="2021-06" db="EMBL/GenBank/DDBJ databases">
        <authorList>
            <person name="Kallberg Y."/>
            <person name="Tangrot J."/>
            <person name="Rosling A."/>
        </authorList>
    </citation>
    <scope>NUCLEOTIDE SEQUENCE [LARGE SCALE GENOMIC DNA]</scope>
    <source>
        <strain evidence="2 3">120-4 pot B 10/14</strain>
    </source>
</reference>
<dbReference type="EMBL" id="CAJVQB010001579">
    <property type="protein sequence ID" value="CAG8541623.1"/>
    <property type="molecule type" value="Genomic_DNA"/>
</dbReference>
<gene>
    <name evidence="2" type="ORF">GMARGA_LOCUS4111</name>
</gene>
<sequence>MPPRNSGGKPQCPKCGRHFTDLDGHVRRIHKTTLSNLLQKSQQ</sequence>
<accession>A0ABM8W6Y7</accession>
<keyword evidence="3" id="KW-1185">Reference proteome</keyword>
<proteinExistence type="predicted"/>
<protein>
    <submittedName>
        <fullName evidence="2">13506_t:CDS:1</fullName>
    </submittedName>
</protein>